<dbReference type="InterPro" id="IPR020946">
    <property type="entry name" value="Flavin_mOase-like"/>
</dbReference>
<dbReference type="InterPro" id="IPR050775">
    <property type="entry name" value="FAD-binding_Monooxygenases"/>
</dbReference>
<dbReference type="Proteomes" id="UP000799537">
    <property type="component" value="Unassembled WGS sequence"/>
</dbReference>
<evidence type="ECO:0000256" key="1">
    <source>
        <dbReference type="ARBA" id="ARBA00022630"/>
    </source>
</evidence>
<keyword evidence="1" id="KW-0285">Flavoprotein</keyword>
<evidence type="ECO:0000256" key="3">
    <source>
        <dbReference type="ARBA" id="ARBA00022857"/>
    </source>
</evidence>
<dbReference type="InterPro" id="IPR036188">
    <property type="entry name" value="FAD/NAD-bd_sf"/>
</dbReference>
<dbReference type="Gene3D" id="3.50.50.60">
    <property type="entry name" value="FAD/NAD(P)-binding domain"/>
    <property type="match status" value="2"/>
</dbReference>
<dbReference type="PANTHER" id="PTHR43098">
    <property type="entry name" value="L-ORNITHINE N(5)-MONOOXYGENASE-RELATED"/>
    <property type="match status" value="1"/>
</dbReference>
<dbReference type="GeneID" id="54557414"/>
<dbReference type="GO" id="GO:0050661">
    <property type="term" value="F:NADP binding"/>
    <property type="evidence" value="ECO:0007669"/>
    <property type="project" value="InterPro"/>
</dbReference>
<keyword evidence="4" id="KW-0560">Oxidoreductase</keyword>
<evidence type="ECO:0000313" key="5">
    <source>
        <dbReference type="EMBL" id="KAF2172399.1"/>
    </source>
</evidence>
<evidence type="ECO:0000256" key="4">
    <source>
        <dbReference type="ARBA" id="ARBA00023002"/>
    </source>
</evidence>
<dbReference type="SUPFAM" id="SSF51905">
    <property type="entry name" value="FAD/NAD(P)-binding domain"/>
    <property type="match status" value="2"/>
</dbReference>
<evidence type="ECO:0000313" key="6">
    <source>
        <dbReference type="Proteomes" id="UP000799537"/>
    </source>
</evidence>
<dbReference type="RefSeq" id="XP_033673288.1">
    <property type="nucleotide sequence ID" value="XM_033804142.1"/>
</dbReference>
<name>A0A6A6D2R1_ZASCE</name>
<proteinExistence type="predicted"/>
<dbReference type="Pfam" id="PF00743">
    <property type="entry name" value="FMO-like"/>
    <property type="match status" value="1"/>
</dbReference>
<dbReference type="AlphaFoldDB" id="A0A6A6D2R1"/>
<reference evidence="5" key="1">
    <citation type="journal article" date="2020" name="Stud. Mycol.">
        <title>101 Dothideomycetes genomes: a test case for predicting lifestyles and emergence of pathogens.</title>
        <authorList>
            <person name="Haridas S."/>
            <person name="Albert R."/>
            <person name="Binder M."/>
            <person name="Bloem J."/>
            <person name="Labutti K."/>
            <person name="Salamov A."/>
            <person name="Andreopoulos B."/>
            <person name="Baker S."/>
            <person name="Barry K."/>
            <person name="Bills G."/>
            <person name="Bluhm B."/>
            <person name="Cannon C."/>
            <person name="Castanera R."/>
            <person name="Culley D."/>
            <person name="Daum C."/>
            <person name="Ezra D."/>
            <person name="Gonzalez J."/>
            <person name="Henrissat B."/>
            <person name="Kuo A."/>
            <person name="Liang C."/>
            <person name="Lipzen A."/>
            <person name="Lutzoni F."/>
            <person name="Magnuson J."/>
            <person name="Mondo S."/>
            <person name="Nolan M."/>
            <person name="Ohm R."/>
            <person name="Pangilinan J."/>
            <person name="Park H.-J."/>
            <person name="Ramirez L."/>
            <person name="Alfaro M."/>
            <person name="Sun H."/>
            <person name="Tritt A."/>
            <person name="Yoshinaga Y."/>
            <person name="Zwiers L.-H."/>
            <person name="Turgeon B."/>
            <person name="Goodwin S."/>
            <person name="Spatafora J."/>
            <person name="Crous P."/>
            <person name="Grigoriev I."/>
        </authorList>
    </citation>
    <scope>NUCLEOTIDE SEQUENCE</scope>
    <source>
        <strain evidence="5">ATCC 36951</strain>
    </source>
</reference>
<keyword evidence="2" id="KW-0274">FAD</keyword>
<dbReference type="GO" id="GO:0004499">
    <property type="term" value="F:N,N-dimethylaniline monooxygenase activity"/>
    <property type="evidence" value="ECO:0007669"/>
    <property type="project" value="InterPro"/>
</dbReference>
<protein>
    <recommendedName>
        <fullName evidence="7">FAD/NAD(P)-binding domain-containing protein</fullName>
    </recommendedName>
</protein>
<keyword evidence="6" id="KW-1185">Reference proteome</keyword>
<dbReference type="OrthoDB" id="66881at2759"/>
<dbReference type="EMBL" id="ML993581">
    <property type="protein sequence ID" value="KAF2172399.1"/>
    <property type="molecule type" value="Genomic_DNA"/>
</dbReference>
<dbReference type="GO" id="GO:0050660">
    <property type="term" value="F:flavin adenine dinucleotide binding"/>
    <property type="evidence" value="ECO:0007669"/>
    <property type="project" value="InterPro"/>
</dbReference>
<organism evidence="5 6">
    <name type="scientific">Zasmidium cellare ATCC 36951</name>
    <dbReference type="NCBI Taxonomy" id="1080233"/>
    <lineage>
        <taxon>Eukaryota</taxon>
        <taxon>Fungi</taxon>
        <taxon>Dikarya</taxon>
        <taxon>Ascomycota</taxon>
        <taxon>Pezizomycotina</taxon>
        <taxon>Dothideomycetes</taxon>
        <taxon>Dothideomycetidae</taxon>
        <taxon>Mycosphaerellales</taxon>
        <taxon>Mycosphaerellaceae</taxon>
        <taxon>Zasmidium</taxon>
    </lineage>
</organism>
<gene>
    <name evidence="5" type="ORF">M409DRAFT_17633</name>
</gene>
<accession>A0A6A6D2R1</accession>
<evidence type="ECO:0008006" key="7">
    <source>
        <dbReference type="Google" id="ProtNLM"/>
    </source>
</evidence>
<evidence type="ECO:0000256" key="2">
    <source>
        <dbReference type="ARBA" id="ARBA00022827"/>
    </source>
</evidence>
<dbReference type="PANTHER" id="PTHR43098:SF5">
    <property type="entry name" value="DUAL-FUNCTIONAL MONOOXYGENASE_METHYLTRANSFERASE PSOF"/>
    <property type="match status" value="1"/>
</dbReference>
<sequence length="548" mass="62001">MSQNGIGGGDEQQYDALIVGAGFAGIYTLKSLRDDLGLKCLCIDQAGDVGGTWYWNLYPGAMSDTESYVYRYSWDKDDLATYPWKEHYVKQPEVLAYLRHVTEKFGLRRDMEFETMLVGAEWVGEKEGWRVTVKGREGERTVRARYVVMGLGLLSRQNVPDIRGMDGFEGEMAHTGKWPAGLSVDGKRVGVIGSGSTGIQVISEIARKVKTLTCFQRHPQYSVPSGDRKVTTEYRQWVNENYDEIWKTVRDSTTAFGFKEKERQRIFQENWDKGNGFRFMFGTFNDISIDAEANEGACEFIRSKIDEIVKDPEKARKLKPYDLYARRPLCDGNASSGQTYFEQFNRPNVDIVDLKETPIDQIEAKGIRTGDGHLHELDVIILATGFDAVEGNYNRMRIHGRGGKTLKDAWEEGPTSMFGVHIPDFPNFFMINGPLGPFTDNPPAIEAQVEWITSIIQEAEKASTSSAVIEATRDGQRRWSEECEKLAANSLFWKAEDNWIFGANIPGKKRCLRFYFGGMGGFHEELRKCAANHYPGFEPFAQEQAVKA</sequence>
<keyword evidence="3" id="KW-0521">NADP</keyword>